<feature type="transmembrane region" description="Helical" evidence="2">
    <location>
        <begin position="48"/>
        <end position="70"/>
    </location>
</feature>
<keyword evidence="5" id="KW-1185">Reference proteome</keyword>
<organism evidence="4 5">
    <name type="scientific">Athelia psychrophila</name>
    <dbReference type="NCBI Taxonomy" id="1759441"/>
    <lineage>
        <taxon>Eukaryota</taxon>
        <taxon>Fungi</taxon>
        <taxon>Dikarya</taxon>
        <taxon>Basidiomycota</taxon>
        <taxon>Agaricomycotina</taxon>
        <taxon>Agaricomycetes</taxon>
        <taxon>Agaricomycetidae</taxon>
        <taxon>Atheliales</taxon>
        <taxon>Atheliaceae</taxon>
        <taxon>Athelia</taxon>
    </lineage>
</organism>
<feature type="region of interest" description="Disordered" evidence="1">
    <location>
        <begin position="284"/>
        <end position="319"/>
    </location>
</feature>
<reference evidence="4 5" key="1">
    <citation type="journal article" date="2016" name="Mol. Biol. Evol.">
        <title>Comparative Genomics of Early-Diverging Mushroom-Forming Fungi Provides Insights into the Origins of Lignocellulose Decay Capabilities.</title>
        <authorList>
            <person name="Nagy L.G."/>
            <person name="Riley R."/>
            <person name="Tritt A."/>
            <person name="Adam C."/>
            <person name="Daum C."/>
            <person name="Floudas D."/>
            <person name="Sun H."/>
            <person name="Yadav J.S."/>
            <person name="Pangilinan J."/>
            <person name="Larsson K.H."/>
            <person name="Matsuura K."/>
            <person name="Barry K."/>
            <person name="Labutti K."/>
            <person name="Kuo R."/>
            <person name="Ohm R.A."/>
            <person name="Bhattacharya S.S."/>
            <person name="Shirouzu T."/>
            <person name="Yoshinaga Y."/>
            <person name="Martin F.M."/>
            <person name="Grigoriev I.V."/>
            <person name="Hibbett D.S."/>
        </authorList>
    </citation>
    <scope>NUCLEOTIDE SEQUENCE [LARGE SCALE GENOMIC DNA]</scope>
    <source>
        <strain evidence="4 5">CBS 109695</strain>
    </source>
</reference>
<dbReference type="Pfam" id="PF20151">
    <property type="entry name" value="DUF6533"/>
    <property type="match status" value="1"/>
</dbReference>
<keyword evidence="2" id="KW-0472">Membrane</keyword>
<dbReference type="AlphaFoldDB" id="A0A166JCT5"/>
<dbReference type="OrthoDB" id="3038990at2759"/>
<keyword evidence="2" id="KW-0812">Transmembrane</keyword>
<evidence type="ECO:0000256" key="1">
    <source>
        <dbReference type="SAM" id="MobiDB-lite"/>
    </source>
</evidence>
<accession>A0A166JCT5</accession>
<evidence type="ECO:0000259" key="3">
    <source>
        <dbReference type="Pfam" id="PF20151"/>
    </source>
</evidence>
<keyword evidence="2" id="KW-1133">Transmembrane helix</keyword>
<dbReference type="Proteomes" id="UP000076532">
    <property type="component" value="Unassembled WGS sequence"/>
</dbReference>
<protein>
    <recommendedName>
        <fullName evidence="3">DUF6533 domain-containing protein</fullName>
    </recommendedName>
</protein>
<dbReference type="InterPro" id="IPR045340">
    <property type="entry name" value="DUF6533"/>
</dbReference>
<dbReference type="EMBL" id="KV417553">
    <property type="protein sequence ID" value="KZP20731.1"/>
    <property type="molecule type" value="Genomic_DNA"/>
</dbReference>
<feature type="transmembrane region" description="Helical" evidence="2">
    <location>
        <begin position="111"/>
        <end position="134"/>
    </location>
</feature>
<evidence type="ECO:0000256" key="2">
    <source>
        <dbReference type="SAM" id="Phobius"/>
    </source>
</evidence>
<name>A0A166JCT5_9AGAM</name>
<evidence type="ECO:0000313" key="5">
    <source>
        <dbReference type="Proteomes" id="UP000076532"/>
    </source>
</evidence>
<sequence>MSRPIIVETPACIFVATLATVVWDWLLSISEECSVFHRTGLSLPTLTYFASRLSTLTNCIASLLLFIAPLSQCTTVGYISVGSWEVAVTATAFLFLLRVRAVFHDSKPTRILFEVFLVAVLVTTILLLLPIPFARPSSTMCVLPSSSHAVVASMVPAVFDTFVFLAISWRIAFRAAAVGTTLRARLQRLLSGRSLKALPKAIFHGGQAYYLVTIIFAIMFLVSYNNATIDLCYLFGPPYLAVSNLMACRVFRAVMLCDISDAEGRTVEMTTLLQETVDFRIVSPTVKGPNTSQSRPPNGDSPLDLQQQSFDPLASPDIV</sequence>
<evidence type="ECO:0000313" key="4">
    <source>
        <dbReference type="EMBL" id="KZP20731.1"/>
    </source>
</evidence>
<gene>
    <name evidence="4" type="ORF">FIBSPDRAFT_1044747</name>
</gene>
<feature type="domain" description="DUF6533" evidence="3">
    <location>
        <begin position="12"/>
        <end position="56"/>
    </location>
</feature>
<feature type="transmembrane region" description="Helical" evidence="2">
    <location>
        <begin position="154"/>
        <end position="180"/>
    </location>
</feature>
<feature type="transmembrane region" description="Helical" evidence="2">
    <location>
        <begin position="201"/>
        <end position="224"/>
    </location>
</feature>
<feature type="transmembrane region" description="Helical" evidence="2">
    <location>
        <begin position="76"/>
        <end position="99"/>
    </location>
</feature>
<feature type="transmembrane region" description="Helical" evidence="2">
    <location>
        <begin position="6"/>
        <end position="27"/>
    </location>
</feature>
<proteinExistence type="predicted"/>